<sequence>MPKLMRNRSPYEQIAEVYNREQDTHIVLREDENGSMTPVVDLDTQEVVFNPRFHTLLTLCNIATQHKQGGSKAIHHFLLYHLAIRKNMYGKAEELLDLFNKDIDDLCGMIRKEDMQFYEIVAEYQITFILIHEFSHIYYYANPEVLEENRRIRKDNLIWLRKQLDTDKPLLARMLHFFIPSMRYAQEHSFDEAIASLELQEELLCDDAAWHMTYHLLQSNITDSELSALLSAYIVFTLYYIEAQRTLENIYMTDDKKQRQKDLMFDTSRSTVLVNTIWDDVPHETIKQYQSLVNDISRMGRLFLLLPLRSNVEHIGYIRLMPKEKYSLKELKRLDAIYGEVDAKLRGYMIKNKY</sequence>
<dbReference type="EMBL" id="CP051672">
    <property type="protein sequence ID" value="QJE26857.1"/>
    <property type="molecule type" value="Genomic_DNA"/>
</dbReference>
<reference evidence="1 2" key="1">
    <citation type="submission" date="2020-04" db="EMBL/GenBank/DDBJ databases">
        <title>Complete Genomes and Methylome analysis of CBBP consortium that reverse antibiotic-induced susceptibility to vancomycin-resistant Enterococcus faecium infection.</title>
        <authorList>
            <person name="Fomenkov A."/>
            <person name="Zhang Z."/>
            <person name="Pamer E."/>
            <person name="Roberts R.J."/>
        </authorList>
    </citation>
    <scope>NUCLEOTIDE SEQUENCE [LARGE SCALE GENOMIC DNA]</scope>
    <source>
        <strain evidence="2">CBBP</strain>
    </source>
</reference>
<organism evidence="1 2">
    <name type="scientific">Parabacteroides distasonis</name>
    <dbReference type="NCBI Taxonomy" id="823"/>
    <lineage>
        <taxon>Bacteria</taxon>
        <taxon>Pseudomonadati</taxon>
        <taxon>Bacteroidota</taxon>
        <taxon>Bacteroidia</taxon>
        <taxon>Bacteroidales</taxon>
        <taxon>Tannerellaceae</taxon>
        <taxon>Parabacteroides</taxon>
    </lineage>
</organism>
<gene>
    <name evidence="1" type="ORF">HHO38_00225</name>
</gene>
<dbReference type="AlphaFoldDB" id="A0A7L5E6T9"/>
<evidence type="ECO:0000313" key="1">
    <source>
        <dbReference type="EMBL" id="QJE26857.1"/>
    </source>
</evidence>
<proteinExistence type="predicted"/>
<name>A0A7L5E6T9_PARDI</name>
<accession>A0A7L5E6T9</accession>
<evidence type="ECO:0000313" key="2">
    <source>
        <dbReference type="Proteomes" id="UP000501982"/>
    </source>
</evidence>
<protein>
    <submittedName>
        <fullName evidence="1">Uncharacterized protein</fullName>
    </submittedName>
</protein>
<dbReference type="Proteomes" id="UP000501982">
    <property type="component" value="Chromosome"/>
</dbReference>